<gene>
    <name evidence="4" type="ORF">L227DRAFT_202446</name>
</gene>
<evidence type="ECO:0000256" key="1">
    <source>
        <dbReference type="SAM" id="MobiDB-lite"/>
    </source>
</evidence>
<feature type="transmembrane region" description="Helical" evidence="2">
    <location>
        <begin position="140"/>
        <end position="164"/>
    </location>
</feature>
<dbReference type="PANTHER" id="PTHR40465">
    <property type="entry name" value="CHROMOSOME 1, WHOLE GENOME SHOTGUN SEQUENCE"/>
    <property type="match status" value="1"/>
</dbReference>
<evidence type="ECO:0000256" key="2">
    <source>
        <dbReference type="SAM" id="Phobius"/>
    </source>
</evidence>
<feature type="transmembrane region" description="Helical" evidence="2">
    <location>
        <begin position="247"/>
        <end position="268"/>
    </location>
</feature>
<feature type="transmembrane region" description="Helical" evidence="2">
    <location>
        <begin position="213"/>
        <end position="241"/>
    </location>
</feature>
<feature type="transmembrane region" description="Helical" evidence="2">
    <location>
        <begin position="104"/>
        <end position="128"/>
    </location>
</feature>
<feature type="transmembrane region" description="Helical" evidence="2">
    <location>
        <begin position="68"/>
        <end position="92"/>
    </location>
</feature>
<evidence type="ECO:0000313" key="5">
    <source>
        <dbReference type="Proteomes" id="UP000313359"/>
    </source>
</evidence>
<accession>A0A5C2S9F8</accession>
<keyword evidence="5" id="KW-1185">Reference proteome</keyword>
<keyword evidence="2" id="KW-0812">Transmembrane</keyword>
<dbReference type="OrthoDB" id="2747609at2759"/>
<organism evidence="4 5">
    <name type="scientific">Lentinus tigrinus ALCF2SS1-6</name>
    <dbReference type="NCBI Taxonomy" id="1328759"/>
    <lineage>
        <taxon>Eukaryota</taxon>
        <taxon>Fungi</taxon>
        <taxon>Dikarya</taxon>
        <taxon>Basidiomycota</taxon>
        <taxon>Agaricomycotina</taxon>
        <taxon>Agaricomycetes</taxon>
        <taxon>Polyporales</taxon>
        <taxon>Polyporaceae</taxon>
        <taxon>Lentinus</taxon>
    </lineage>
</organism>
<feature type="transmembrane region" description="Helical" evidence="2">
    <location>
        <begin position="176"/>
        <end position="201"/>
    </location>
</feature>
<dbReference type="AlphaFoldDB" id="A0A5C2S9F8"/>
<keyword evidence="2" id="KW-0472">Membrane</keyword>
<dbReference type="InterPro" id="IPR045339">
    <property type="entry name" value="DUF6534"/>
</dbReference>
<name>A0A5C2S9F8_9APHY</name>
<keyword evidence="2" id="KW-1133">Transmembrane helix</keyword>
<evidence type="ECO:0000259" key="3">
    <source>
        <dbReference type="Pfam" id="PF20152"/>
    </source>
</evidence>
<dbReference type="PANTHER" id="PTHR40465:SF1">
    <property type="entry name" value="DUF6534 DOMAIN-CONTAINING PROTEIN"/>
    <property type="match status" value="1"/>
</dbReference>
<reference evidence="4" key="1">
    <citation type="journal article" date="2018" name="Genome Biol. Evol.">
        <title>Genomics and development of Lentinus tigrinus, a white-rot wood-decaying mushroom with dimorphic fruiting bodies.</title>
        <authorList>
            <person name="Wu B."/>
            <person name="Xu Z."/>
            <person name="Knudson A."/>
            <person name="Carlson A."/>
            <person name="Chen N."/>
            <person name="Kovaka S."/>
            <person name="LaButti K."/>
            <person name="Lipzen A."/>
            <person name="Pennachio C."/>
            <person name="Riley R."/>
            <person name="Schakwitz W."/>
            <person name="Umezawa K."/>
            <person name="Ohm R.A."/>
            <person name="Grigoriev I.V."/>
            <person name="Nagy L.G."/>
            <person name="Gibbons J."/>
            <person name="Hibbett D."/>
        </authorList>
    </citation>
    <scope>NUCLEOTIDE SEQUENCE [LARGE SCALE GENOMIC DNA]</scope>
    <source>
        <strain evidence="4">ALCF2SS1-6</strain>
    </source>
</reference>
<dbReference type="Proteomes" id="UP000313359">
    <property type="component" value="Unassembled WGS sequence"/>
</dbReference>
<protein>
    <recommendedName>
        <fullName evidence="3">DUF6534 domain-containing protein</fullName>
    </recommendedName>
</protein>
<dbReference type="EMBL" id="ML122278">
    <property type="protein sequence ID" value="RPD57966.1"/>
    <property type="molecule type" value="Genomic_DNA"/>
</dbReference>
<feature type="transmembrane region" description="Helical" evidence="2">
    <location>
        <begin position="29"/>
        <end position="47"/>
    </location>
</feature>
<proteinExistence type="predicted"/>
<feature type="region of interest" description="Disordered" evidence="1">
    <location>
        <begin position="297"/>
        <end position="320"/>
    </location>
</feature>
<feature type="domain" description="DUF6534" evidence="3">
    <location>
        <begin position="187"/>
        <end position="273"/>
    </location>
</feature>
<feature type="compositionally biased region" description="Polar residues" evidence="1">
    <location>
        <begin position="297"/>
        <end position="318"/>
    </location>
</feature>
<dbReference type="Pfam" id="PF20152">
    <property type="entry name" value="DUF6534"/>
    <property type="match status" value="1"/>
</dbReference>
<evidence type="ECO:0000313" key="4">
    <source>
        <dbReference type="EMBL" id="RPD57966.1"/>
    </source>
</evidence>
<sequence>MAASLEPVLSESSSSLPGLLGLPSLDETYGALLLGAFAGLLLYGILVNQAYRYARVYGGDRDRSINKAFVICILVLDTFDNVVILHACYTYLVSDYFEPLALLSGIWSIKVQPIMAGFTVLICQSFFARRVYILDRRHRVLVAFSIVLMLIMFGFAVAGTVIAFKFHTYAEYEHFYWIDAAACGAAIISDSLTAGVLILALRRQRTAYEKTNTLLNALIVYTINTGLLTGIVNTLALVFALAQPNTMIWIAVEFVAVRLYTNSVLAVLNSRRSLRDAADNSGPMDLELELQSASVRQTDGDGSSQGRSGFGDVSSQKGTLGLGWLSDSVVRLSRERGS</sequence>